<evidence type="ECO:0000259" key="10">
    <source>
        <dbReference type="Pfam" id="PF11781"/>
    </source>
</evidence>
<dbReference type="GO" id="GO:0008270">
    <property type="term" value="F:zinc ion binding"/>
    <property type="evidence" value="ECO:0007669"/>
    <property type="project" value="UniProtKB-KW"/>
</dbReference>
<proteinExistence type="inferred from homology"/>
<dbReference type="Proteomes" id="UP000241546">
    <property type="component" value="Unassembled WGS sequence"/>
</dbReference>
<feature type="domain" description="Rrn7/TAF1B C-terminal cyclin" evidence="12">
    <location>
        <begin position="245"/>
        <end position="404"/>
    </location>
</feature>
<dbReference type="InterPro" id="IPR048540">
    <property type="entry name" value="Rrn7_cyclin_N"/>
</dbReference>
<name>A0A2T4B3X0_9HYPO</name>
<evidence type="ECO:0000256" key="6">
    <source>
        <dbReference type="ARBA" id="ARBA00023015"/>
    </source>
</evidence>
<evidence type="ECO:0000259" key="11">
    <source>
        <dbReference type="Pfam" id="PF20644"/>
    </source>
</evidence>
<evidence type="ECO:0000256" key="2">
    <source>
        <dbReference type="ARBA" id="ARBA00006899"/>
    </source>
</evidence>
<keyword evidence="7" id="KW-0238">DNA-binding</keyword>
<dbReference type="InterPro" id="IPR048538">
    <property type="entry name" value="Rrn7_cyclin_C"/>
</dbReference>
<dbReference type="PANTHER" id="PTHR31576:SF2">
    <property type="entry name" value="TATA BOX-BINDING PROTEIN-ASSOCIATED FACTOR RNA POLYMERASE I SUBUNIT B"/>
    <property type="match status" value="1"/>
</dbReference>
<dbReference type="Pfam" id="PF20644">
    <property type="entry name" value="Rrn7_cyclin_N"/>
    <property type="match status" value="1"/>
</dbReference>
<dbReference type="GO" id="GO:0070860">
    <property type="term" value="C:RNA polymerase I core factor complex"/>
    <property type="evidence" value="ECO:0007669"/>
    <property type="project" value="InterPro"/>
</dbReference>
<evidence type="ECO:0000256" key="9">
    <source>
        <dbReference type="ARBA" id="ARBA00023242"/>
    </source>
</evidence>
<dbReference type="GO" id="GO:0042790">
    <property type="term" value="P:nucleolar large rRNA transcription by RNA polymerase I"/>
    <property type="evidence" value="ECO:0007669"/>
    <property type="project" value="TreeGrafter"/>
</dbReference>
<protein>
    <submittedName>
        <fullName evidence="13">Uncharacterized protein</fullName>
    </submittedName>
</protein>
<evidence type="ECO:0000256" key="4">
    <source>
        <dbReference type="ARBA" id="ARBA00022771"/>
    </source>
</evidence>
<dbReference type="OrthoDB" id="428577at2759"/>
<dbReference type="GeneID" id="36599385"/>
<keyword evidence="3" id="KW-0479">Metal-binding</keyword>
<evidence type="ECO:0000313" key="13">
    <source>
        <dbReference type="EMBL" id="PTB64019.1"/>
    </source>
</evidence>
<comment type="similarity">
    <text evidence="2">Belongs to the RRN7/TAF1B family.</text>
</comment>
<dbReference type="Pfam" id="PF20645">
    <property type="entry name" value="Rrn7_cyclin_C"/>
    <property type="match status" value="1"/>
</dbReference>
<dbReference type="AlphaFoldDB" id="A0A2T4B3X0"/>
<accession>A0A2T4B3X0</accession>
<evidence type="ECO:0000256" key="8">
    <source>
        <dbReference type="ARBA" id="ARBA00023163"/>
    </source>
</evidence>
<feature type="domain" description="RRN7-type" evidence="10">
    <location>
        <begin position="10"/>
        <end position="41"/>
    </location>
</feature>
<evidence type="ECO:0000259" key="12">
    <source>
        <dbReference type="Pfam" id="PF20645"/>
    </source>
</evidence>
<evidence type="ECO:0000256" key="7">
    <source>
        <dbReference type="ARBA" id="ARBA00023125"/>
    </source>
</evidence>
<keyword evidence="8" id="KW-0804">Transcription</keyword>
<evidence type="ECO:0000256" key="1">
    <source>
        <dbReference type="ARBA" id="ARBA00004604"/>
    </source>
</evidence>
<dbReference type="InterPro" id="IPR021752">
    <property type="entry name" value="TF_Rrn7_Zf"/>
</dbReference>
<dbReference type="GO" id="GO:0001164">
    <property type="term" value="F:RNA polymerase I core promoter sequence-specific DNA binding"/>
    <property type="evidence" value="ECO:0007669"/>
    <property type="project" value="InterPro"/>
</dbReference>
<dbReference type="EMBL" id="KZ680218">
    <property type="protein sequence ID" value="PTB64019.1"/>
    <property type="molecule type" value="Genomic_DNA"/>
</dbReference>
<evidence type="ECO:0000256" key="3">
    <source>
        <dbReference type="ARBA" id="ARBA00022723"/>
    </source>
</evidence>
<dbReference type="InterPro" id="IPR033599">
    <property type="entry name" value="TAF1B/Rrn7"/>
</dbReference>
<keyword evidence="4" id="KW-0863">Zinc-finger</keyword>
<sequence>MEGPGDMRRMPRGERCPECGSQRWYLQDGLRFCSRGHQIEGFIQFDLGDIEDSGKMGAVSRREKAPRARGKRAPMLTGQAGRDLYLEALQLVIRSQVAWLINEKGHREELETVVRDLWDLRIRGSNSGIADDAQGDDEDLAIFSSEPSQNASSRERHPTARKQSWDPELGLRWPLPRVPDTLAICYLGCILLRIPTHLGEVIRWANSGSIPYKKCYYNLPQEMRDRMPAAYIRVLKMPFRTTTKGGELHRSVMDLVLSYDFNYGLVFPEINHIPELVQFAKELALPIDSIIVARKLASILGYQFHFPTERSSNPRLDYPEIRLMALLIVATKLYFPFPENSSLSRVRSTSSFEMPTLDWERWRQGKRNLPTQHEKRTTKFDFDKVTPSQVVAMADDELDAYFAHVSSLIDSTSELQCNVILRLSTKANSQHLDDNPITKFFPVEELPASTTQVEDVSAKDLDDAVKNLLSQTLEYNLPDAVEGAEFKPSAMPRYEAFRRIEHLSETAKELYTAAGKYTLGTDYHITYTLDSQLTFHPEGLVVGASLETMTDAVYRIERAMVVWQSKQLGTGSHY</sequence>
<evidence type="ECO:0000313" key="14">
    <source>
        <dbReference type="Proteomes" id="UP000241546"/>
    </source>
</evidence>
<dbReference type="PANTHER" id="PTHR31576">
    <property type="entry name" value="TATA BOX-BINDING PROTEIN-ASSOCIATED FACTOR RNA POLYMERASE I SUBUNIT B"/>
    <property type="match status" value="1"/>
</dbReference>
<dbReference type="Pfam" id="PF11781">
    <property type="entry name" value="Zn_ribbon_RRN7"/>
    <property type="match status" value="1"/>
</dbReference>
<keyword evidence="14" id="KW-1185">Reference proteome</keyword>
<evidence type="ECO:0000256" key="5">
    <source>
        <dbReference type="ARBA" id="ARBA00022833"/>
    </source>
</evidence>
<comment type="subcellular location">
    <subcellularLocation>
        <location evidence="1">Nucleus</location>
        <location evidence="1">Nucleolus</location>
    </subcellularLocation>
</comment>
<keyword evidence="9" id="KW-0539">Nucleus</keyword>
<reference evidence="14" key="1">
    <citation type="submission" date="2016-07" db="EMBL/GenBank/DDBJ databases">
        <title>Multiple horizontal gene transfer events from other fungi enriched the ability of initially mycotrophic Trichoderma (Ascomycota) to feed on dead plant biomass.</title>
        <authorList>
            <consortium name="DOE Joint Genome Institute"/>
            <person name="Atanasova L."/>
            <person name="Chenthamara K."/>
            <person name="Zhang J."/>
            <person name="Grujic M."/>
            <person name="Henrissat B."/>
            <person name="Kuo A."/>
            <person name="Aerts A."/>
            <person name="Salamov A."/>
            <person name="Lipzen A."/>
            <person name="Labutti K."/>
            <person name="Barry K."/>
            <person name="Miao Y."/>
            <person name="Rahimi M.J."/>
            <person name="Shen Q."/>
            <person name="Grigoriev I.V."/>
            <person name="Kubicek C.P."/>
            <person name="Druzhinina I.S."/>
        </authorList>
    </citation>
    <scope>NUCLEOTIDE SEQUENCE [LARGE SCALE GENOMIC DNA]</scope>
    <source>
        <strain evidence="14">TUCIM 6016</strain>
    </source>
</reference>
<keyword evidence="6" id="KW-0805">Transcription regulation</keyword>
<dbReference type="RefSeq" id="XP_024747339.1">
    <property type="nucleotide sequence ID" value="XM_024891267.1"/>
</dbReference>
<organism evidence="13 14">
    <name type="scientific">Trichoderma citrinoviride</name>
    <dbReference type="NCBI Taxonomy" id="58853"/>
    <lineage>
        <taxon>Eukaryota</taxon>
        <taxon>Fungi</taxon>
        <taxon>Dikarya</taxon>
        <taxon>Ascomycota</taxon>
        <taxon>Pezizomycotina</taxon>
        <taxon>Sordariomycetes</taxon>
        <taxon>Hypocreomycetidae</taxon>
        <taxon>Hypocreales</taxon>
        <taxon>Hypocreaceae</taxon>
        <taxon>Trichoderma</taxon>
    </lineage>
</organism>
<feature type="domain" description="Rrn7/TAF1B N-terminal cyclin" evidence="11">
    <location>
        <begin position="89"/>
        <end position="221"/>
    </location>
</feature>
<gene>
    <name evidence="13" type="ORF">BBK36DRAFT_1125294</name>
</gene>
<keyword evidence="5" id="KW-0862">Zinc</keyword>